<organism evidence="1">
    <name type="scientific">marine sediment metagenome</name>
    <dbReference type="NCBI Taxonomy" id="412755"/>
    <lineage>
        <taxon>unclassified sequences</taxon>
        <taxon>metagenomes</taxon>
        <taxon>ecological metagenomes</taxon>
    </lineage>
</organism>
<sequence>MIEHNYTEIYLPKLIAKLAEIAVKRFCQFLIRKISKDYLRV</sequence>
<dbReference type="AlphaFoldDB" id="X0SUP4"/>
<evidence type="ECO:0000313" key="1">
    <source>
        <dbReference type="EMBL" id="GAF79647.1"/>
    </source>
</evidence>
<protein>
    <submittedName>
        <fullName evidence="1">Uncharacterized protein</fullName>
    </submittedName>
</protein>
<proteinExistence type="predicted"/>
<evidence type="ECO:0000313" key="2">
    <source>
        <dbReference type="EMBL" id="GAG24768.1"/>
    </source>
</evidence>
<dbReference type="EMBL" id="BARS01034658">
    <property type="protein sequence ID" value="GAG24768.1"/>
    <property type="molecule type" value="Genomic_DNA"/>
</dbReference>
<gene>
    <name evidence="1" type="ORF">S01H1_01377</name>
    <name evidence="2" type="ORF">S01H1_53519</name>
</gene>
<reference evidence="1" key="1">
    <citation type="journal article" date="2014" name="Front. Microbiol.">
        <title>High frequency of phylogenetically diverse reductive dehalogenase-homologous genes in deep subseafloor sedimentary metagenomes.</title>
        <authorList>
            <person name="Kawai M."/>
            <person name="Futagami T."/>
            <person name="Toyoda A."/>
            <person name="Takaki Y."/>
            <person name="Nishi S."/>
            <person name="Hori S."/>
            <person name="Arai W."/>
            <person name="Tsubouchi T."/>
            <person name="Morono Y."/>
            <person name="Uchiyama I."/>
            <person name="Ito T."/>
            <person name="Fujiyama A."/>
            <person name="Inagaki F."/>
            <person name="Takami H."/>
        </authorList>
    </citation>
    <scope>NUCLEOTIDE SEQUENCE</scope>
    <source>
        <strain evidence="1">Expedition CK06-06</strain>
    </source>
</reference>
<dbReference type="EMBL" id="BARS01000588">
    <property type="protein sequence ID" value="GAF79647.1"/>
    <property type="molecule type" value="Genomic_DNA"/>
</dbReference>
<accession>X0SUP4</accession>
<comment type="caution">
    <text evidence="1">The sequence shown here is derived from an EMBL/GenBank/DDBJ whole genome shotgun (WGS) entry which is preliminary data.</text>
</comment>
<name>X0SUP4_9ZZZZ</name>